<feature type="transmembrane region" description="Helical" evidence="1">
    <location>
        <begin position="53"/>
        <end position="71"/>
    </location>
</feature>
<accession>A0A2T6CEI3</accession>
<dbReference type="Gene3D" id="3.40.50.11980">
    <property type="match status" value="1"/>
</dbReference>
<sequence length="218" mass="24241">MDQFDVIRLGTVILAFVGFFACLARFGLITLVLTALFGVYLSRFYPLTGIYQPYWIGAALFVLILALGARLGKSRPPAQDRTAPQDPQPDSKEIVIDGTNVLYWDGEQAELSTLCIVVDDLRRRGYAPFVFLDASSRHHLNDTSLTEKSFAKALGLPQARVRVCPAKTEADAFILKFAREQTLPVVSNDRFGDRHQQTRGLKLVKGIIARGRPIFDGL</sequence>
<dbReference type="EMBL" id="QBKU01000005">
    <property type="protein sequence ID" value="PTX73909.1"/>
    <property type="molecule type" value="Genomic_DNA"/>
</dbReference>
<keyword evidence="1" id="KW-0812">Transmembrane</keyword>
<evidence type="ECO:0000256" key="1">
    <source>
        <dbReference type="SAM" id="Phobius"/>
    </source>
</evidence>
<dbReference type="Proteomes" id="UP000244092">
    <property type="component" value="Unassembled WGS sequence"/>
</dbReference>
<dbReference type="InterPro" id="IPR021869">
    <property type="entry name" value="RNase_Zc3h12_NYN"/>
</dbReference>
<evidence type="ECO:0000259" key="2">
    <source>
        <dbReference type="Pfam" id="PF11977"/>
    </source>
</evidence>
<keyword evidence="1" id="KW-0472">Membrane</keyword>
<proteinExistence type="predicted"/>
<gene>
    <name evidence="3" type="ORF">C8N31_105106</name>
</gene>
<feature type="transmembrane region" description="Helical" evidence="1">
    <location>
        <begin position="12"/>
        <end position="41"/>
    </location>
</feature>
<feature type="domain" description="RNase NYN" evidence="2">
    <location>
        <begin position="92"/>
        <end position="198"/>
    </location>
</feature>
<organism evidence="3 4">
    <name type="scientific">Sulfitobacter mediterraneus</name>
    <dbReference type="NCBI Taxonomy" id="83219"/>
    <lineage>
        <taxon>Bacteria</taxon>
        <taxon>Pseudomonadati</taxon>
        <taxon>Pseudomonadota</taxon>
        <taxon>Alphaproteobacteria</taxon>
        <taxon>Rhodobacterales</taxon>
        <taxon>Roseobacteraceae</taxon>
        <taxon>Sulfitobacter</taxon>
    </lineage>
</organism>
<keyword evidence="1" id="KW-1133">Transmembrane helix</keyword>
<dbReference type="RefSeq" id="WP_025049301.1">
    <property type="nucleotide sequence ID" value="NZ_QBKU01000005.1"/>
</dbReference>
<dbReference type="AlphaFoldDB" id="A0A2T6CEI3"/>
<dbReference type="Pfam" id="PF11977">
    <property type="entry name" value="RNase_Zc3h12a"/>
    <property type="match status" value="1"/>
</dbReference>
<evidence type="ECO:0000313" key="4">
    <source>
        <dbReference type="Proteomes" id="UP000244092"/>
    </source>
</evidence>
<protein>
    <submittedName>
        <fullName evidence="3">Zc3h12a-like ribonuclease protein</fullName>
    </submittedName>
</protein>
<comment type="caution">
    <text evidence="3">The sequence shown here is derived from an EMBL/GenBank/DDBJ whole genome shotgun (WGS) entry which is preliminary data.</text>
</comment>
<name>A0A2T6CEI3_9RHOB</name>
<reference evidence="3 4" key="1">
    <citation type="submission" date="2018-04" db="EMBL/GenBank/DDBJ databases">
        <title>Genomic Encyclopedia of Archaeal and Bacterial Type Strains, Phase II (KMG-II): from individual species to whole genera.</title>
        <authorList>
            <person name="Goeker M."/>
        </authorList>
    </citation>
    <scope>NUCLEOTIDE SEQUENCE [LARGE SCALE GENOMIC DNA]</scope>
    <source>
        <strain evidence="3 4">DSM 12244</strain>
    </source>
</reference>
<evidence type="ECO:0000313" key="3">
    <source>
        <dbReference type="EMBL" id="PTX73909.1"/>
    </source>
</evidence>